<keyword evidence="1" id="KW-0472">Membrane</keyword>
<evidence type="ECO:0000256" key="1">
    <source>
        <dbReference type="SAM" id="Phobius"/>
    </source>
</evidence>
<feature type="transmembrane region" description="Helical" evidence="1">
    <location>
        <begin position="157"/>
        <end position="182"/>
    </location>
</feature>
<proteinExistence type="predicted"/>
<gene>
    <name evidence="2" type="ORF">CBF27_08435</name>
</gene>
<keyword evidence="1" id="KW-1133">Transmembrane helix</keyword>
<sequence length="227" mass="26451">MIFFSYLEFSLFIYMFFAAVIKHLINFKSIFRLNDVWVLILLLPISFSYTSGGNWSFLLFLLFLIVITDFETPLDFFIYLFKIITALSFSLVSVVVGLLLYWGLNLSILYKFPPFYSHKIAVLIFLTCFLAGVLFAKNKPAVFLTEYLSKLKMHKKYFYSILGVQLTLIACLFILALTAYYFNSAIEIIVVFSVLLLLFFTVTILVMFFSFKTVEQENHLKTQKKKS</sequence>
<accession>A0A430ATW0</accession>
<evidence type="ECO:0000313" key="3">
    <source>
        <dbReference type="Proteomes" id="UP000286773"/>
    </source>
</evidence>
<reference evidence="2 3" key="1">
    <citation type="submission" date="2017-05" db="EMBL/GenBank/DDBJ databases">
        <title>Vagococcus spp. assemblies.</title>
        <authorList>
            <person name="Gulvik C.A."/>
        </authorList>
    </citation>
    <scope>NUCLEOTIDE SEQUENCE [LARGE SCALE GENOMIC DNA]</scope>
    <source>
        <strain evidence="2 3">LMG 24798</strain>
    </source>
</reference>
<keyword evidence="1" id="KW-0812">Transmembrane</keyword>
<keyword evidence="3" id="KW-1185">Reference proteome</keyword>
<feature type="transmembrane region" description="Helical" evidence="1">
    <location>
        <begin position="79"/>
        <end position="104"/>
    </location>
</feature>
<dbReference type="Proteomes" id="UP000286773">
    <property type="component" value="Unassembled WGS sequence"/>
</dbReference>
<feature type="transmembrane region" description="Helical" evidence="1">
    <location>
        <begin position="7"/>
        <end position="25"/>
    </location>
</feature>
<name>A0A430ATW0_9ENTE</name>
<dbReference type="EMBL" id="NGKC01000008">
    <property type="protein sequence ID" value="RSU11509.1"/>
    <property type="molecule type" value="Genomic_DNA"/>
</dbReference>
<organism evidence="2 3">
    <name type="scientific">Vagococcus acidifermentans</name>
    <dbReference type="NCBI Taxonomy" id="564710"/>
    <lineage>
        <taxon>Bacteria</taxon>
        <taxon>Bacillati</taxon>
        <taxon>Bacillota</taxon>
        <taxon>Bacilli</taxon>
        <taxon>Lactobacillales</taxon>
        <taxon>Enterococcaceae</taxon>
        <taxon>Vagococcus</taxon>
    </lineage>
</organism>
<evidence type="ECO:0000313" key="2">
    <source>
        <dbReference type="EMBL" id="RSU11509.1"/>
    </source>
</evidence>
<comment type="caution">
    <text evidence="2">The sequence shown here is derived from an EMBL/GenBank/DDBJ whole genome shotgun (WGS) entry which is preliminary data.</text>
</comment>
<feature type="transmembrane region" description="Helical" evidence="1">
    <location>
        <begin position="37"/>
        <end position="67"/>
    </location>
</feature>
<feature type="transmembrane region" description="Helical" evidence="1">
    <location>
        <begin position="116"/>
        <end position="136"/>
    </location>
</feature>
<protein>
    <submittedName>
        <fullName evidence="2">Uncharacterized protein</fullName>
    </submittedName>
</protein>
<dbReference type="AlphaFoldDB" id="A0A430ATW0"/>
<feature type="transmembrane region" description="Helical" evidence="1">
    <location>
        <begin position="188"/>
        <end position="211"/>
    </location>
</feature>